<proteinExistence type="predicted"/>
<protein>
    <submittedName>
        <fullName evidence="3">IS110 family transposase</fullName>
    </submittedName>
</protein>
<evidence type="ECO:0000313" key="4">
    <source>
        <dbReference type="Proteomes" id="UP001596175"/>
    </source>
</evidence>
<dbReference type="PANTHER" id="PTHR33055">
    <property type="entry name" value="TRANSPOSASE FOR INSERTION SEQUENCE ELEMENT IS1111A"/>
    <property type="match status" value="1"/>
</dbReference>
<dbReference type="RefSeq" id="WP_378024150.1">
    <property type="nucleotide sequence ID" value="NZ_JBHSKG010000020.1"/>
</dbReference>
<gene>
    <name evidence="3" type="ORF">ACFPK1_27550</name>
</gene>
<accession>A0ABV9ZLS6</accession>
<feature type="domain" description="Transposase IS116/IS110/IS902 C-terminal" evidence="2">
    <location>
        <begin position="284"/>
        <end position="369"/>
    </location>
</feature>
<dbReference type="InterPro" id="IPR047650">
    <property type="entry name" value="Transpos_IS110"/>
</dbReference>
<dbReference type="EMBL" id="JBHSKG010000020">
    <property type="protein sequence ID" value="MFC5142017.1"/>
    <property type="molecule type" value="Genomic_DNA"/>
</dbReference>
<reference evidence="4" key="1">
    <citation type="journal article" date="2019" name="Int. J. Syst. Evol. Microbiol.">
        <title>The Global Catalogue of Microorganisms (GCM) 10K type strain sequencing project: providing services to taxonomists for standard genome sequencing and annotation.</title>
        <authorList>
            <consortium name="The Broad Institute Genomics Platform"/>
            <consortium name="The Broad Institute Genome Sequencing Center for Infectious Disease"/>
            <person name="Wu L."/>
            <person name="Ma J."/>
        </authorList>
    </citation>
    <scope>NUCLEOTIDE SEQUENCE [LARGE SCALE GENOMIC DNA]</scope>
    <source>
        <strain evidence="4">XZYJ18</strain>
    </source>
</reference>
<name>A0ABV9ZLS6_9PSEU</name>
<dbReference type="Pfam" id="PF02371">
    <property type="entry name" value="Transposase_20"/>
    <property type="match status" value="1"/>
</dbReference>
<dbReference type="Proteomes" id="UP001596175">
    <property type="component" value="Unassembled WGS sequence"/>
</dbReference>
<feature type="domain" description="Transposase IS110-like N-terminal" evidence="1">
    <location>
        <begin position="6"/>
        <end position="165"/>
    </location>
</feature>
<sequence>MSNAVLGIDLADRKQAAALTDHDSRVLARRRVVYRAWQLGPLLDWALEQARAAGFSSITVACEATGHRWQVLEKLSAERGLNMVCVQGLLVWRAREGEDLTWDKSDPKDAMLIARLTTQLRCYEPETSDHTWSRLRQLGAHRTRLLTESTACGQQLRDLLECVWPAVLEAATRPLESASWCASIAVVLRRARDGDLAPVRRMGLARFTAAVCRELPSWGVTRACGRIVGAVFAALGDTVGLVGHRHGALERAGFVVEDWRRVRATREDVESRMVAVLDQLDLTELVATIPGLSAVGAAAVLAETGDPARFTSPRALVKHAGLCPREDSSGEHRGHSRLSGRGRRELRSAAWRAVWGAQHANPVLAARYEHLTTREHNRLAGQQARAACAATLLRWLHAIVVRRTPWSAEIAAGRRPAMARDVVRRGGAAA</sequence>
<keyword evidence="4" id="KW-1185">Reference proteome</keyword>
<evidence type="ECO:0000259" key="1">
    <source>
        <dbReference type="Pfam" id="PF01548"/>
    </source>
</evidence>
<evidence type="ECO:0000259" key="2">
    <source>
        <dbReference type="Pfam" id="PF02371"/>
    </source>
</evidence>
<dbReference type="Pfam" id="PF01548">
    <property type="entry name" value="DEDD_Tnp_IS110"/>
    <property type="match status" value="1"/>
</dbReference>
<dbReference type="InterPro" id="IPR002525">
    <property type="entry name" value="Transp_IS110-like_N"/>
</dbReference>
<dbReference type="InterPro" id="IPR003346">
    <property type="entry name" value="Transposase_20"/>
</dbReference>
<evidence type="ECO:0000313" key="3">
    <source>
        <dbReference type="EMBL" id="MFC5142017.1"/>
    </source>
</evidence>
<dbReference type="PANTHER" id="PTHR33055:SF3">
    <property type="entry name" value="PUTATIVE TRANSPOSASE FOR IS117-RELATED"/>
    <property type="match status" value="1"/>
</dbReference>
<dbReference type="NCBIfam" id="NF033542">
    <property type="entry name" value="transpos_IS110"/>
    <property type="match status" value="1"/>
</dbReference>
<comment type="caution">
    <text evidence="3">The sequence shown here is derived from an EMBL/GenBank/DDBJ whole genome shotgun (WGS) entry which is preliminary data.</text>
</comment>
<organism evidence="3 4">
    <name type="scientific">Actinomycetospora rhizophila</name>
    <dbReference type="NCBI Taxonomy" id="1416876"/>
    <lineage>
        <taxon>Bacteria</taxon>
        <taxon>Bacillati</taxon>
        <taxon>Actinomycetota</taxon>
        <taxon>Actinomycetes</taxon>
        <taxon>Pseudonocardiales</taxon>
        <taxon>Pseudonocardiaceae</taxon>
        <taxon>Actinomycetospora</taxon>
    </lineage>
</organism>